<evidence type="ECO:0000313" key="2">
    <source>
        <dbReference type="EMBL" id="MBU9857165.1"/>
    </source>
</evidence>
<feature type="domain" description="LHH" evidence="1">
    <location>
        <begin position="1"/>
        <end position="73"/>
    </location>
</feature>
<dbReference type="EMBL" id="JAFMOW010000066">
    <property type="protein sequence ID" value="MBU9857165.1"/>
    <property type="molecule type" value="Genomic_DNA"/>
</dbReference>
<organism evidence="2 3">
    <name type="scientific">Rahnella bonaserana</name>
    <dbReference type="NCBI Taxonomy" id="2816248"/>
    <lineage>
        <taxon>Bacteria</taxon>
        <taxon>Pseudomonadati</taxon>
        <taxon>Pseudomonadota</taxon>
        <taxon>Gammaproteobacteria</taxon>
        <taxon>Enterobacterales</taxon>
        <taxon>Yersiniaceae</taxon>
        <taxon>Rahnella</taxon>
    </lineage>
</organism>
<dbReference type="Pfam" id="PF14411">
    <property type="entry name" value="LHH"/>
    <property type="match status" value="1"/>
</dbReference>
<reference evidence="2 3" key="1">
    <citation type="submission" date="2021-03" db="EMBL/GenBank/DDBJ databases">
        <title>Five novel Rahnella species.</title>
        <authorList>
            <person name="Brady C."/>
            <person name="Asselin J."/>
            <person name="Beer S."/>
            <person name="Bruberg M.B."/>
            <person name="Crampton B."/>
            <person name="Venter S."/>
            <person name="Arnold D."/>
            <person name="Denman S."/>
        </authorList>
    </citation>
    <scope>NUCLEOTIDE SEQUENCE [LARGE SCALE GENOMIC DNA]</scope>
    <source>
        <strain evidence="2 3">H11b</strain>
    </source>
</reference>
<evidence type="ECO:0000259" key="1">
    <source>
        <dbReference type="Pfam" id="PF14411"/>
    </source>
</evidence>
<keyword evidence="3" id="KW-1185">Reference proteome</keyword>
<protein>
    <submittedName>
        <fullName evidence="2">HNH/ENDO VII family nuclease</fullName>
    </submittedName>
</protein>
<comment type="caution">
    <text evidence="2">The sequence shown here is derived from an EMBL/GenBank/DDBJ whole genome shotgun (WGS) entry which is preliminary data.</text>
</comment>
<accession>A0ABS6LYJ9</accession>
<name>A0ABS6LYJ9_9GAMM</name>
<gene>
    <name evidence="2" type="ORF">J1778_17995</name>
</gene>
<sequence length="75" mass="8728">MEKGLAPLDSNGQSVNLHHMLQKQDGPIAEVTQSFHKDNHSVIHINDNKIPSGIDRNEFNKWRSDYWKQRANDFK</sequence>
<proteinExistence type="predicted"/>
<dbReference type="RefSeq" id="WP_217174331.1">
    <property type="nucleotide sequence ID" value="NZ_JAFMOW010000066.1"/>
</dbReference>
<evidence type="ECO:0000313" key="3">
    <source>
        <dbReference type="Proteomes" id="UP000734343"/>
    </source>
</evidence>
<dbReference type="InterPro" id="IPR026834">
    <property type="entry name" value="LHH"/>
</dbReference>
<dbReference type="Proteomes" id="UP000734343">
    <property type="component" value="Unassembled WGS sequence"/>
</dbReference>